<proteinExistence type="predicted"/>
<evidence type="ECO:0000313" key="2">
    <source>
        <dbReference type="EMBL" id="MDY3557781.1"/>
    </source>
</evidence>
<dbReference type="Gene3D" id="1.25.40.10">
    <property type="entry name" value="Tetratricopeptide repeat domain"/>
    <property type="match status" value="1"/>
</dbReference>
<accession>A0ABU5ER12</accession>
<evidence type="ECO:0008006" key="4">
    <source>
        <dbReference type="Google" id="ProtNLM"/>
    </source>
</evidence>
<dbReference type="InterPro" id="IPR011990">
    <property type="entry name" value="TPR-like_helical_dom_sf"/>
</dbReference>
<sequence>MRVALGFVLLGVIVGCESLHAPAPPDPPKQPPPVTAPVRVVGRPPDVPKTAAEVLRASAKSAVAQDPPEEDQLALVAQCLERADHLGAAGHLETYVSRHADQHLFRLQLAELYFQADRVTDARGHYERFAADAQAGPPALYPHLVTAHIKLREIAMRTGDRFAEPFHRGVGLLLLVREQDGAKARDAAFCEELLCKALAALTEAKARKPGDARVLVYLAEAHERAGNRHAAGAERAAARADVVGGELTVAERRPLLLRD</sequence>
<dbReference type="RefSeq" id="WP_320684810.1">
    <property type="nucleotide sequence ID" value="NZ_JAXBLV010000002.1"/>
</dbReference>
<feature type="compositionally biased region" description="Pro residues" evidence="1">
    <location>
        <begin position="23"/>
        <end position="35"/>
    </location>
</feature>
<dbReference type="PROSITE" id="PS51257">
    <property type="entry name" value="PROKAR_LIPOPROTEIN"/>
    <property type="match status" value="1"/>
</dbReference>
<comment type="caution">
    <text evidence="2">The sequence shown here is derived from an EMBL/GenBank/DDBJ whole genome shotgun (WGS) entry which is preliminary data.</text>
</comment>
<dbReference type="Proteomes" id="UP001272242">
    <property type="component" value="Unassembled WGS sequence"/>
</dbReference>
<organism evidence="2 3">
    <name type="scientific">Gemmata algarum</name>
    <dbReference type="NCBI Taxonomy" id="2975278"/>
    <lineage>
        <taxon>Bacteria</taxon>
        <taxon>Pseudomonadati</taxon>
        <taxon>Planctomycetota</taxon>
        <taxon>Planctomycetia</taxon>
        <taxon>Gemmatales</taxon>
        <taxon>Gemmataceae</taxon>
        <taxon>Gemmata</taxon>
    </lineage>
</organism>
<evidence type="ECO:0000313" key="3">
    <source>
        <dbReference type="Proteomes" id="UP001272242"/>
    </source>
</evidence>
<evidence type="ECO:0000256" key="1">
    <source>
        <dbReference type="SAM" id="MobiDB-lite"/>
    </source>
</evidence>
<feature type="region of interest" description="Disordered" evidence="1">
    <location>
        <begin position="23"/>
        <end position="42"/>
    </location>
</feature>
<name>A0ABU5ER12_9BACT</name>
<keyword evidence="3" id="KW-1185">Reference proteome</keyword>
<reference evidence="3" key="1">
    <citation type="journal article" date="2023" name="Mar. Drugs">
        <title>Gemmata algarum, a Novel Planctomycete Isolated from an Algal Mat, Displays Antimicrobial Activity.</title>
        <authorList>
            <person name="Kumar G."/>
            <person name="Kallscheuer N."/>
            <person name="Kashif M."/>
            <person name="Ahamad S."/>
            <person name="Jagadeeshwari U."/>
            <person name="Pannikurungottu S."/>
            <person name="Haufschild T."/>
            <person name="Kabuu M."/>
            <person name="Sasikala C."/>
            <person name="Jogler C."/>
            <person name="Ramana C."/>
        </authorList>
    </citation>
    <scope>NUCLEOTIDE SEQUENCE [LARGE SCALE GENOMIC DNA]</scope>
    <source>
        <strain evidence="3">JC673</strain>
    </source>
</reference>
<dbReference type="SUPFAM" id="SSF48452">
    <property type="entry name" value="TPR-like"/>
    <property type="match status" value="1"/>
</dbReference>
<dbReference type="EMBL" id="JAXBLV010000002">
    <property type="protein sequence ID" value="MDY3557781.1"/>
    <property type="molecule type" value="Genomic_DNA"/>
</dbReference>
<protein>
    <recommendedName>
        <fullName evidence="4">Tetratricopeptide repeat protein</fullName>
    </recommendedName>
</protein>
<gene>
    <name evidence="2" type="ORF">R5W23_003046</name>
</gene>